<reference evidence="1" key="1">
    <citation type="submission" date="2023-07" db="EMBL/GenBank/DDBJ databases">
        <title>Black Yeasts Isolated from many extreme environments.</title>
        <authorList>
            <person name="Coleine C."/>
            <person name="Stajich J.E."/>
            <person name="Selbmann L."/>
        </authorList>
    </citation>
    <scope>NUCLEOTIDE SEQUENCE</scope>
    <source>
        <strain evidence="1">CCFEE 5714</strain>
    </source>
</reference>
<gene>
    <name evidence="1" type="ORF">LTR37_011812</name>
</gene>
<evidence type="ECO:0000313" key="2">
    <source>
        <dbReference type="Proteomes" id="UP001281147"/>
    </source>
</evidence>
<keyword evidence="2" id="KW-1185">Reference proteome</keyword>
<evidence type="ECO:0000313" key="1">
    <source>
        <dbReference type="EMBL" id="KAK3707810.1"/>
    </source>
</evidence>
<accession>A0ACC3N3N9</accession>
<dbReference type="Proteomes" id="UP001281147">
    <property type="component" value="Unassembled WGS sequence"/>
</dbReference>
<comment type="caution">
    <text evidence="1">The sequence shown here is derived from an EMBL/GenBank/DDBJ whole genome shotgun (WGS) entry which is preliminary data.</text>
</comment>
<protein>
    <submittedName>
        <fullName evidence="1">Uncharacterized protein</fullName>
    </submittedName>
</protein>
<organism evidence="1 2">
    <name type="scientific">Vermiconidia calcicola</name>
    <dbReference type="NCBI Taxonomy" id="1690605"/>
    <lineage>
        <taxon>Eukaryota</taxon>
        <taxon>Fungi</taxon>
        <taxon>Dikarya</taxon>
        <taxon>Ascomycota</taxon>
        <taxon>Pezizomycotina</taxon>
        <taxon>Dothideomycetes</taxon>
        <taxon>Dothideomycetidae</taxon>
        <taxon>Mycosphaerellales</taxon>
        <taxon>Extremaceae</taxon>
        <taxon>Vermiconidia</taxon>
    </lineage>
</organism>
<sequence>MQLQYKKVLVFGATSGIGWSLTAKFVETGTSVIAIGRRKERLDDFAEQYGKNGDATVDTAVFDVTDLKAIPEFARHMFDKHPDIDCVFLNSGLQRAINWAEPEKVDLETVDMEVLTNYTAYMHLTKAFLPYLQKQTPKETSMIYTTSGLALIPLISVSNYCATKAALHHTILAMREQLREANSNVKIIELFPPAVQTELHDFEHGEKGKSIGMPLNEFTEEAFEGLCKKGTENEQVPVQAVKTFMGFNGWEQERQKTMMKMIEQMKQQGR</sequence>
<proteinExistence type="predicted"/>
<dbReference type="EMBL" id="JAUTXU010000106">
    <property type="protein sequence ID" value="KAK3707810.1"/>
    <property type="molecule type" value="Genomic_DNA"/>
</dbReference>
<name>A0ACC3N3N9_9PEZI</name>